<reference evidence="1" key="1">
    <citation type="journal article" date="2019" name="Sci. Rep.">
        <title>Draft genome of Tanacetum cinerariifolium, the natural source of mosquito coil.</title>
        <authorList>
            <person name="Yamashiro T."/>
            <person name="Shiraishi A."/>
            <person name="Satake H."/>
            <person name="Nakayama K."/>
        </authorList>
    </citation>
    <scope>NUCLEOTIDE SEQUENCE</scope>
</reference>
<evidence type="ECO:0008006" key="2">
    <source>
        <dbReference type="Google" id="ProtNLM"/>
    </source>
</evidence>
<dbReference type="AlphaFoldDB" id="A0A699TCW9"/>
<evidence type="ECO:0000313" key="1">
    <source>
        <dbReference type="EMBL" id="GFD08017.1"/>
    </source>
</evidence>
<organism evidence="1">
    <name type="scientific">Tanacetum cinerariifolium</name>
    <name type="common">Dalmatian daisy</name>
    <name type="synonym">Chrysanthemum cinerariifolium</name>
    <dbReference type="NCBI Taxonomy" id="118510"/>
    <lineage>
        <taxon>Eukaryota</taxon>
        <taxon>Viridiplantae</taxon>
        <taxon>Streptophyta</taxon>
        <taxon>Embryophyta</taxon>
        <taxon>Tracheophyta</taxon>
        <taxon>Spermatophyta</taxon>
        <taxon>Magnoliopsida</taxon>
        <taxon>eudicotyledons</taxon>
        <taxon>Gunneridae</taxon>
        <taxon>Pentapetalae</taxon>
        <taxon>asterids</taxon>
        <taxon>campanulids</taxon>
        <taxon>Asterales</taxon>
        <taxon>Asteraceae</taxon>
        <taxon>Asteroideae</taxon>
        <taxon>Anthemideae</taxon>
        <taxon>Anthemidinae</taxon>
        <taxon>Tanacetum</taxon>
    </lineage>
</organism>
<dbReference type="EMBL" id="BKCJ011235356">
    <property type="protein sequence ID" value="GFD08017.1"/>
    <property type="molecule type" value="Genomic_DNA"/>
</dbReference>
<feature type="non-terminal residue" evidence="1">
    <location>
        <position position="1"/>
    </location>
</feature>
<proteinExistence type="predicted"/>
<gene>
    <name evidence="1" type="ORF">Tci_879986</name>
</gene>
<accession>A0A699TCW9</accession>
<name>A0A699TCW9_TANCI</name>
<protein>
    <recommendedName>
        <fullName evidence="2">Reverse transcriptase domain-containing protein</fullName>
    </recommendedName>
</protein>
<comment type="caution">
    <text evidence="1">The sequence shown here is derived from an EMBL/GenBank/DDBJ whole genome shotgun (WGS) entry which is preliminary data.</text>
</comment>
<sequence>FPSPIPIVDSDTLIEEIDLSFTLDYPMLPGIEEDDYDSERDILILDELLSNDSLSLPEIESFHFDIPLFFRPPAKPPDGNTRILNVKMMVDISEQKVPMPKLMITIVTNQEKSLALLS</sequence>